<accession>A0ABS8EMD8</accession>
<comment type="caution">
    <text evidence="2">The sequence shown here is derived from an EMBL/GenBank/DDBJ whole genome shotgun (WGS) entry which is preliminary data.</text>
</comment>
<sequence>MGKFEIKTDKSGQFRFNLKAGNGQVILSSEAYRTKASCNNGIASVSKNCMDDKCFERKTAKNGSPYFNLKSTNGQVIGKSEMYSSTSAMENGIASVKKNAPNASINDIS</sequence>
<dbReference type="InterPro" id="IPR051141">
    <property type="entry name" value="UPF0339_domain"/>
</dbReference>
<dbReference type="PANTHER" id="PTHR40606">
    <property type="match status" value="1"/>
</dbReference>
<evidence type="ECO:0000313" key="2">
    <source>
        <dbReference type="EMBL" id="MCC1484191.1"/>
    </source>
</evidence>
<name>A0ABS8EMD8_9FLAO</name>
<keyword evidence="3" id="KW-1185">Reference proteome</keyword>
<dbReference type="Gene3D" id="2.30.29.80">
    <property type="match status" value="1"/>
</dbReference>
<feature type="domain" description="DUF1508" evidence="1">
    <location>
        <begin position="60"/>
        <end position="107"/>
    </location>
</feature>
<feature type="domain" description="DUF1508" evidence="1">
    <location>
        <begin position="9"/>
        <end position="53"/>
    </location>
</feature>
<proteinExistence type="predicted"/>
<dbReference type="Proteomes" id="UP000778797">
    <property type="component" value="Unassembled WGS sequence"/>
</dbReference>
<organism evidence="2 3">
    <name type="scientific">Winogradskyella immobilis</name>
    <dbReference type="NCBI Taxonomy" id="2816852"/>
    <lineage>
        <taxon>Bacteria</taxon>
        <taxon>Pseudomonadati</taxon>
        <taxon>Bacteroidota</taxon>
        <taxon>Flavobacteriia</taxon>
        <taxon>Flavobacteriales</taxon>
        <taxon>Flavobacteriaceae</taxon>
        <taxon>Winogradskyella</taxon>
    </lineage>
</organism>
<evidence type="ECO:0000259" key="1">
    <source>
        <dbReference type="Pfam" id="PF07411"/>
    </source>
</evidence>
<evidence type="ECO:0000313" key="3">
    <source>
        <dbReference type="Proteomes" id="UP000778797"/>
    </source>
</evidence>
<dbReference type="Pfam" id="PF07411">
    <property type="entry name" value="DUF1508"/>
    <property type="match status" value="2"/>
</dbReference>
<dbReference type="InterPro" id="IPR036913">
    <property type="entry name" value="YegP-like_sf"/>
</dbReference>
<dbReference type="InterPro" id="IPR010879">
    <property type="entry name" value="DUF1508"/>
</dbReference>
<reference evidence="3" key="1">
    <citation type="submission" date="2021-03" db="EMBL/GenBank/DDBJ databases">
        <title>Genome of Cognatishimia sp. F0-27.</title>
        <authorList>
            <person name="Ping X."/>
        </authorList>
    </citation>
    <scope>NUCLEOTIDE SEQUENCE [LARGE SCALE GENOMIC DNA]</scope>
    <source>
        <strain evidence="3">E313</strain>
    </source>
</reference>
<dbReference type="SUPFAM" id="SSF160113">
    <property type="entry name" value="YegP-like"/>
    <property type="match status" value="2"/>
</dbReference>
<dbReference type="PANTHER" id="PTHR40606:SF1">
    <property type="entry name" value="UPF0339 PROTEIN YEGP"/>
    <property type="match status" value="1"/>
</dbReference>
<reference evidence="3" key="2">
    <citation type="submission" date="2023-07" db="EMBL/GenBank/DDBJ databases">
        <title>Genome of Winogradskyella sp. E313.</title>
        <authorList>
            <person name="Zhou Y."/>
        </authorList>
    </citation>
    <scope>NUCLEOTIDE SEQUENCE [LARGE SCALE GENOMIC DNA]</scope>
    <source>
        <strain evidence="3">E313</strain>
    </source>
</reference>
<protein>
    <submittedName>
        <fullName evidence="2">YegP family protein</fullName>
    </submittedName>
</protein>
<dbReference type="RefSeq" id="WP_227476637.1">
    <property type="nucleotide sequence ID" value="NZ_JAFMPT010000006.1"/>
</dbReference>
<dbReference type="EMBL" id="JAFMPT010000006">
    <property type="protein sequence ID" value="MCC1484191.1"/>
    <property type="molecule type" value="Genomic_DNA"/>
</dbReference>
<gene>
    <name evidence="2" type="ORF">J1C55_06290</name>
</gene>